<evidence type="ECO:0000256" key="1">
    <source>
        <dbReference type="SAM" id="Phobius"/>
    </source>
</evidence>
<gene>
    <name evidence="2" type="ORF">FAES_0509</name>
</gene>
<dbReference type="HOGENOM" id="CLU_3080079_0_0_10"/>
<keyword evidence="1" id="KW-0472">Membrane</keyword>
<evidence type="ECO:0000313" key="2">
    <source>
        <dbReference type="EMBL" id="CCG98520.1"/>
    </source>
</evidence>
<dbReference type="Proteomes" id="UP000011058">
    <property type="component" value="Chromosome"/>
</dbReference>
<dbReference type="EMBL" id="HE796683">
    <property type="protein sequence ID" value="CCG98520.1"/>
    <property type="molecule type" value="Genomic_DNA"/>
</dbReference>
<organism evidence="2 3">
    <name type="scientific">Fibrella aestuarina BUZ 2</name>
    <dbReference type="NCBI Taxonomy" id="1166018"/>
    <lineage>
        <taxon>Bacteria</taxon>
        <taxon>Pseudomonadati</taxon>
        <taxon>Bacteroidota</taxon>
        <taxon>Cytophagia</taxon>
        <taxon>Cytophagales</taxon>
        <taxon>Spirosomataceae</taxon>
        <taxon>Fibrella</taxon>
    </lineage>
</organism>
<name>I0K317_9BACT</name>
<dbReference type="KEGG" id="fae:FAES_0509"/>
<protein>
    <submittedName>
        <fullName evidence="2">Uncharacterized protein</fullName>
    </submittedName>
</protein>
<evidence type="ECO:0000313" key="3">
    <source>
        <dbReference type="Proteomes" id="UP000011058"/>
    </source>
</evidence>
<keyword evidence="1" id="KW-1133">Transmembrane helix</keyword>
<keyword evidence="1" id="KW-0812">Transmembrane</keyword>
<dbReference type="STRING" id="1166018.FAES_0509"/>
<dbReference type="AlphaFoldDB" id="I0K317"/>
<proteinExistence type="predicted"/>
<reference evidence="2 3" key="1">
    <citation type="journal article" date="2012" name="J. Bacteriol.">
        <title>Genome Sequence of Fibrella aestuarina BUZ 2T, a Filamentous Marine Bacterium.</title>
        <authorList>
            <person name="Filippini M."/>
            <person name="Qi W."/>
            <person name="Blom J."/>
            <person name="Goesmann A."/>
            <person name="Smits T.H."/>
            <person name="Bagheri H.C."/>
        </authorList>
    </citation>
    <scope>NUCLEOTIDE SEQUENCE [LARGE SCALE GENOMIC DNA]</scope>
    <source>
        <strain evidence="3">BUZ 2T</strain>
    </source>
</reference>
<sequence>MSDSVAAPVKPSVFCLVAGTSFSSTIMDYLVIVVNLMKKQIQNINIQAIFTK</sequence>
<accession>I0K317</accession>
<feature type="transmembrane region" description="Helical" evidence="1">
    <location>
        <begin position="12"/>
        <end position="37"/>
    </location>
</feature>
<keyword evidence="3" id="KW-1185">Reference proteome</keyword>